<dbReference type="GO" id="GO:0006508">
    <property type="term" value="P:proteolysis"/>
    <property type="evidence" value="ECO:0007669"/>
    <property type="project" value="UniProtKB-KW"/>
</dbReference>
<comment type="function">
    <text evidence="7">Single strand-specific metallo-endoribonuclease involved in late-stage 70S ribosome quality control and in maturation of the 3' terminus of the 16S rRNA.</text>
</comment>
<dbReference type="PROSITE" id="PS01306">
    <property type="entry name" value="UPF0054"/>
    <property type="match status" value="1"/>
</dbReference>
<keyword evidence="3 7" id="KW-0479">Metal-binding</keyword>
<keyword evidence="7" id="KW-0698">rRNA processing</keyword>
<evidence type="ECO:0000256" key="7">
    <source>
        <dbReference type="HAMAP-Rule" id="MF_00009"/>
    </source>
</evidence>
<dbReference type="GO" id="GO:0008270">
    <property type="term" value="F:zinc ion binding"/>
    <property type="evidence" value="ECO:0007669"/>
    <property type="project" value="UniProtKB-UniRule"/>
</dbReference>
<dbReference type="Proteomes" id="UP000009011">
    <property type="component" value="Chromosome"/>
</dbReference>
<dbReference type="Pfam" id="PF02130">
    <property type="entry name" value="YbeY"/>
    <property type="match status" value="1"/>
</dbReference>
<dbReference type="NCBIfam" id="TIGR00043">
    <property type="entry name" value="rRNA maturation RNase YbeY"/>
    <property type="match status" value="1"/>
</dbReference>
<dbReference type="HOGENOM" id="CLU_106710_3_3_10"/>
<proteinExistence type="inferred from homology"/>
<gene>
    <name evidence="7" type="primary">ybeY</name>
    <name evidence="8" type="ordered locus">MROS_2546</name>
</gene>
<keyword evidence="5 7" id="KW-0378">Hydrolase</keyword>
<keyword evidence="7" id="KW-0690">Ribosome biogenesis</keyword>
<comment type="subcellular location">
    <subcellularLocation>
        <location evidence="7">Cytoplasm</location>
    </subcellularLocation>
</comment>
<dbReference type="PATRIC" id="fig|1191523.3.peg.2681"/>
<keyword evidence="2 7" id="KW-0540">Nuclease</keyword>
<dbReference type="GO" id="GO:0005737">
    <property type="term" value="C:cytoplasm"/>
    <property type="evidence" value="ECO:0007669"/>
    <property type="project" value="UniProtKB-SubCell"/>
</dbReference>
<keyword evidence="8" id="KW-0645">Protease</keyword>
<evidence type="ECO:0000256" key="2">
    <source>
        <dbReference type="ARBA" id="ARBA00022722"/>
    </source>
</evidence>
<feature type="binding site" evidence="7">
    <location>
        <position position="116"/>
    </location>
    <ligand>
        <name>Zn(2+)</name>
        <dbReference type="ChEBI" id="CHEBI:29105"/>
        <note>catalytic</note>
    </ligand>
</feature>
<dbReference type="EMBL" id="CP003557">
    <property type="protein sequence ID" value="AFN75776.1"/>
    <property type="molecule type" value="Genomic_DNA"/>
</dbReference>
<feature type="binding site" evidence="7">
    <location>
        <position position="106"/>
    </location>
    <ligand>
        <name>Zn(2+)</name>
        <dbReference type="ChEBI" id="CHEBI:29105"/>
        <note>catalytic</note>
    </ligand>
</feature>
<accession>I7A7B6</accession>
<dbReference type="PANTHER" id="PTHR46986">
    <property type="entry name" value="ENDORIBONUCLEASE YBEY, CHLOROPLASTIC"/>
    <property type="match status" value="1"/>
</dbReference>
<dbReference type="InterPro" id="IPR002036">
    <property type="entry name" value="YbeY"/>
</dbReference>
<dbReference type="GO" id="GO:0006364">
    <property type="term" value="P:rRNA processing"/>
    <property type="evidence" value="ECO:0007669"/>
    <property type="project" value="UniProtKB-UniRule"/>
</dbReference>
<evidence type="ECO:0000256" key="5">
    <source>
        <dbReference type="ARBA" id="ARBA00022801"/>
    </source>
</evidence>
<organism evidence="8 9">
    <name type="scientific">Melioribacter roseus (strain DSM 23840 / JCM 17771 / VKM B-2668 / P3M-2)</name>
    <dbReference type="NCBI Taxonomy" id="1191523"/>
    <lineage>
        <taxon>Bacteria</taxon>
        <taxon>Pseudomonadati</taxon>
        <taxon>Ignavibacteriota</taxon>
        <taxon>Ignavibacteria</taxon>
        <taxon>Ignavibacteriales</taxon>
        <taxon>Melioribacteraceae</taxon>
        <taxon>Melioribacter</taxon>
    </lineage>
</organism>
<dbReference type="InterPro" id="IPR023091">
    <property type="entry name" value="MetalPrtase_cat_dom_sf_prd"/>
</dbReference>
<dbReference type="eggNOG" id="COG0319">
    <property type="taxonomic scope" value="Bacteria"/>
</dbReference>
<feature type="binding site" evidence="7">
    <location>
        <position position="110"/>
    </location>
    <ligand>
        <name>Zn(2+)</name>
        <dbReference type="ChEBI" id="CHEBI:29105"/>
        <note>catalytic</note>
    </ligand>
</feature>
<evidence type="ECO:0000256" key="6">
    <source>
        <dbReference type="ARBA" id="ARBA00022833"/>
    </source>
</evidence>
<name>I7A7B6_MELRP</name>
<evidence type="ECO:0000313" key="8">
    <source>
        <dbReference type="EMBL" id="AFN75776.1"/>
    </source>
</evidence>
<keyword evidence="6 7" id="KW-0862">Zinc</keyword>
<dbReference type="KEGG" id="mro:MROS_2546"/>
<dbReference type="SUPFAM" id="SSF55486">
    <property type="entry name" value="Metalloproteases ('zincins'), catalytic domain"/>
    <property type="match status" value="1"/>
</dbReference>
<reference evidence="8 9" key="1">
    <citation type="journal article" date="2013" name="PLoS ONE">
        <title>Genomic analysis of Melioribacter roseus, facultatively anaerobic organotrophic bacterium representing a novel deep lineage within Bacteriodetes/Chlorobi group.</title>
        <authorList>
            <person name="Kadnikov V.V."/>
            <person name="Mardanov A.V."/>
            <person name="Podosokorskaya O.A."/>
            <person name="Gavrilov S.N."/>
            <person name="Kublanov I.V."/>
            <person name="Beletsky A.V."/>
            <person name="Bonch-Osmolovskaya E.A."/>
            <person name="Ravin N.V."/>
        </authorList>
    </citation>
    <scope>NUCLEOTIDE SEQUENCE [LARGE SCALE GENOMIC DNA]</scope>
    <source>
        <strain evidence="9">JCM 17771 / P3M-2</strain>
    </source>
</reference>
<keyword evidence="4 7" id="KW-0255">Endonuclease</keyword>
<comment type="similarity">
    <text evidence="1 7">Belongs to the endoribonuclease YbeY family.</text>
</comment>
<evidence type="ECO:0000256" key="4">
    <source>
        <dbReference type="ARBA" id="ARBA00022759"/>
    </source>
</evidence>
<evidence type="ECO:0000256" key="1">
    <source>
        <dbReference type="ARBA" id="ARBA00010875"/>
    </source>
</evidence>
<comment type="cofactor">
    <cofactor evidence="7">
        <name>Zn(2+)</name>
        <dbReference type="ChEBI" id="CHEBI:29105"/>
    </cofactor>
    <text evidence="7">Binds 1 zinc ion.</text>
</comment>
<dbReference type="PANTHER" id="PTHR46986:SF1">
    <property type="entry name" value="ENDORIBONUCLEASE YBEY, CHLOROPLASTIC"/>
    <property type="match status" value="1"/>
</dbReference>
<dbReference type="EC" id="3.1.-.-" evidence="7"/>
<dbReference type="OrthoDB" id="9811984at2"/>
<dbReference type="HAMAP" id="MF_00009">
    <property type="entry name" value="Endoribonucl_YbeY"/>
    <property type="match status" value="1"/>
</dbReference>
<evidence type="ECO:0000256" key="3">
    <source>
        <dbReference type="ARBA" id="ARBA00022723"/>
    </source>
</evidence>
<dbReference type="Gene3D" id="3.40.390.30">
    <property type="entry name" value="Metalloproteases ('zincins'), catalytic domain"/>
    <property type="match status" value="1"/>
</dbReference>
<keyword evidence="8" id="KW-0482">Metalloprotease</keyword>
<keyword evidence="7" id="KW-0963">Cytoplasm</keyword>
<sequence>MIRNVHVYSSFKISKKVIHKIVKLLKDENKLKIINLEINIVDIPSIIELNKKYLNHNYATDVISLNYSENNTIIDGEIFICYNVAEENAKKYGVTFDDELKRLVVHGILHLIGFDDVSEKLRREMKLKEDFYVKKAKLLGNLLNG</sequence>
<protein>
    <recommendedName>
        <fullName evidence="7">Endoribonuclease YbeY</fullName>
        <ecNumber evidence="7">3.1.-.-</ecNumber>
    </recommendedName>
</protein>
<dbReference type="STRING" id="1191523.MROS_2546"/>
<dbReference type="InterPro" id="IPR020549">
    <property type="entry name" value="YbeY_CS"/>
</dbReference>
<dbReference type="RefSeq" id="WP_014857206.1">
    <property type="nucleotide sequence ID" value="NC_018178.1"/>
</dbReference>
<dbReference type="GO" id="GO:0004521">
    <property type="term" value="F:RNA endonuclease activity"/>
    <property type="evidence" value="ECO:0007669"/>
    <property type="project" value="UniProtKB-UniRule"/>
</dbReference>
<dbReference type="GO" id="GO:0004222">
    <property type="term" value="F:metalloendopeptidase activity"/>
    <property type="evidence" value="ECO:0007669"/>
    <property type="project" value="InterPro"/>
</dbReference>
<evidence type="ECO:0000313" key="9">
    <source>
        <dbReference type="Proteomes" id="UP000009011"/>
    </source>
</evidence>
<keyword evidence="9" id="KW-1185">Reference proteome</keyword>
<dbReference type="AlphaFoldDB" id="I7A7B6"/>